<name>A0AAD5R3Z5_PARTN</name>
<dbReference type="AlphaFoldDB" id="A0AAD5R3Z5"/>
<gene>
    <name evidence="3" type="ORF">KIN20_030580</name>
</gene>
<proteinExistence type="predicted"/>
<dbReference type="GO" id="GO:0072344">
    <property type="term" value="P:rescue of stalled ribosome"/>
    <property type="evidence" value="ECO:0007669"/>
    <property type="project" value="TreeGrafter"/>
</dbReference>
<evidence type="ECO:0000313" key="3">
    <source>
        <dbReference type="EMBL" id="KAJ1369175.1"/>
    </source>
</evidence>
<dbReference type="EMBL" id="JAHQIW010006428">
    <property type="protein sequence ID" value="KAJ1369175.1"/>
    <property type="molecule type" value="Genomic_DNA"/>
</dbReference>
<evidence type="ECO:0000313" key="4">
    <source>
        <dbReference type="Proteomes" id="UP001196413"/>
    </source>
</evidence>
<dbReference type="Pfam" id="PF11923">
    <property type="entry name" value="NFACT-C"/>
    <property type="match status" value="1"/>
</dbReference>
<dbReference type="PANTHER" id="PTHR15239:SF6">
    <property type="entry name" value="RIBOSOME QUALITY CONTROL COMPLEX SUBUNIT NEMF"/>
    <property type="match status" value="1"/>
</dbReference>
<dbReference type="GO" id="GO:1990112">
    <property type="term" value="C:RQC complex"/>
    <property type="evidence" value="ECO:0007669"/>
    <property type="project" value="TreeGrafter"/>
</dbReference>
<feature type="region of interest" description="Disordered" evidence="1">
    <location>
        <begin position="14"/>
        <end position="35"/>
    </location>
</feature>
<comment type="caution">
    <text evidence="3">The sequence shown here is derived from an EMBL/GenBank/DDBJ whole genome shotgun (WGS) entry which is preliminary data.</text>
</comment>
<dbReference type="GO" id="GO:0043023">
    <property type="term" value="F:ribosomal large subunit binding"/>
    <property type="evidence" value="ECO:0007669"/>
    <property type="project" value="TreeGrafter"/>
</dbReference>
<dbReference type="InterPro" id="IPR051608">
    <property type="entry name" value="RQC_Subunit_NEMF"/>
</dbReference>
<organism evidence="3 4">
    <name type="scientific">Parelaphostrongylus tenuis</name>
    <name type="common">Meningeal worm</name>
    <dbReference type="NCBI Taxonomy" id="148309"/>
    <lineage>
        <taxon>Eukaryota</taxon>
        <taxon>Metazoa</taxon>
        <taxon>Ecdysozoa</taxon>
        <taxon>Nematoda</taxon>
        <taxon>Chromadorea</taxon>
        <taxon>Rhabditida</taxon>
        <taxon>Rhabditina</taxon>
        <taxon>Rhabditomorpha</taxon>
        <taxon>Strongyloidea</taxon>
        <taxon>Metastrongylidae</taxon>
        <taxon>Parelaphostrongylus</taxon>
    </lineage>
</organism>
<reference evidence="3" key="1">
    <citation type="submission" date="2021-06" db="EMBL/GenBank/DDBJ databases">
        <title>Parelaphostrongylus tenuis whole genome reference sequence.</title>
        <authorList>
            <person name="Garwood T.J."/>
            <person name="Larsen P.A."/>
            <person name="Fountain-Jones N.M."/>
            <person name="Garbe J.R."/>
            <person name="Macchietto M.G."/>
            <person name="Kania S.A."/>
            <person name="Gerhold R.W."/>
            <person name="Richards J.E."/>
            <person name="Wolf T.M."/>
        </authorList>
    </citation>
    <scope>NUCLEOTIDE SEQUENCE</scope>
    <source>
        <strain evidence="3">MNPRO001-30</strain>
        <tissue evidence="3">Meninges</tissue>
    </source>
</reference>
<sequence>MRLAILGCKDNIKEEPMNNTKKPDIKTDRRTADRSVTEDIKDTKKAIVNDSGSLEEISSLNTEKPLDIEFDQNVNKCNDNRIPEPDPSTLITKLCIKDENTGEENQGIDDDEEKEMAVAEDSEGLISQLVNNPLRDDVLLYALTMVGPYQALSKFKYKVKITPGTARKNKAGKAALDLFLRVEHGDPREKALIRALVGNENACRNIPKGSRVLAPHLYAK</sequence>
<evidence type="ECO:0000256" key="1">
    <source>
        <dbReference type="SAM" id="MobiDB-lite"/>
    </source>
</evidence>
<accession>A0AAD5R3Z5</accession>
<feature type="domain" description="NFACT protein C-terminal" evidence="2">
    <location>
        <begin position="123"/>
        <end position="207"/>
    </location>
</feature>
<keyword evidence="4" id="KW-1185">Reference proteome</keyword>
<dbReference type="PANTHER" id="PTHR15239">
    <property type="entry name" value="NUCLEAR EXPORT MEDIATOR FACTOR NEMF"/>
    <property type="match status" value="1"/>
</dbReference>
<dbReference type="InterPro" id="IPR021846">
    <property type="entry name" value="NFACT-C"/>
</dbReference>
<dbReference type="GO" id="GO:0000049">
    <property type="term" value="F:tRNA binding"/>
    <property type="evidence" value="ECO:0007669"/>
    <property type="project" value="TreeGrafter"/>
</dbReference>
<protein>
    <recommendedName>
        <fullName evidence="2">NFACT protein C-terminal domain-containing protein</fullName>
    </recommendedName>
</protein>
<dbReference type="Proteomes" id="UP001196413">
    <property type="component" value="Unassembled WGS sequence"/>
</dbReference>
<evidence type="ECO:0000259" key="2">
    <source>
        <dbReference type="Pfam" id="PF11923"/>
    </source>
</evidence>